<proteinExistence type="predicted"/>
<dbReference type="Gene3D" id="1.10.357.10">
    <property type="entry name" value="Tetracycline Repressor, domain 2"/>
    <property type="match status" value="1"/>
</dbReference>
<dbReference type="Proteomes" id="UP001275867">
    <property type="component" value="Unassembled WGS sequence"/>
</dbReference>
<dbReference type="EMBL" id="WERX01000027">
    <property type="protein sequence ID" value="MDV7694851.1"/>
    <property type="molecule type" value="Genomic_DNA"/>
</dbReference>
<organism evidence="4 5">
    <name type="scientific">Pediococcus parvulus</name>
    <dbReference type="NCBI Taxonomy" id="54062"/>
    <lineage>
        <taxon>Bacteria</taxon>
        <taxon>Bacillati</taxon>
        <taxon>Bacillota</taxon>
        <taxon>Bacilli</taxon>
        <taxon>Lactobacillales</taxon>
        <taxon>Lactobacillaceae</taxon>
        <taxon>Pediococcus</taxon>
    </lineage>
</organism>
<dbReference type="PRINTS" id="PR00455">
    <property type="entry name" value="HTHTETR"/>
</dbReference>
<feature type="domain" description="HTH tetR-type" evidence="3">
    <location>
        <begin position="30"/>
        <end position="90"/>
    </location>
</feature>
<dbReference type="Pfam" id="PF00440">
    <property type="entry name" value="TetR_N"/>
    <property type="match status" value="1"/>
</dbReference>
<evidence type="ECO:0000256" key="1">
    <source>
        <dbReference type="ARBA" id="ARBA00023125"/>
    </source>
</evidence>
<dbReference type="PANTHER" id="PTHR43479:SF11">
    <property type="entry name" value="ACREF_ENVCD OPERON REPRESSOR-RELATED"/>
    <property type="match status" value="1"/>
</dbReference>
<dbReference type="PANTHER" id="PTHR43479">
    <property type="entry name" value="ACREF/ENVCD OPERON REPRESSOR-RELATED"/>
    <property type="match status" value="1"/>
</dbReference>
<evidence type="ECO:0000259" key="3">
    <source>
        <dbReference type="PROSITE" id="PS50977"/>
    </source>
</evidence>
<dbReference type="SUPFAM" id="SSF46689">
    <property type="entry name" value="Homeodomain-like"/>
    <property type="match status" value="1"/>
</dbReference>
<evidence type="ECO:0000313" key="4">
    <source>
        <dbReference type="EMBL" id="MDV7694851.1"/>
    </source>
</evidence>
<accession>A0AAP5WDZ0</accession>
<evidence type="ECO:0000256" key="2">
    <source>
        <dbReference type="PROSITE-ProRule" id="PRU00335"/>
    </source>
</evidence>
<name>A0AAP5WDZ0_9LACO</name>
<gene>
    <name evidence="4" type="ORF">GA842_08245</name>
</gene>
<reference evidence="4" key="1">
    <citation type="submission" date="2019-10" db="EMBL/GenBank/DDBJ databases">
        <title>Malate fermentation in French cider.</title>
        <authorList>
            <person name="Cousin F.J."/>
            <person name="Medina Fernandez S."/>
            <person name="Misery B."/>
            <person name="Laplace J.-M."/>
            <person name="Cretenet M."/>
        </authorList>
    </citation>
    <scope>NUCLEOTIDE SEQUENCE</scope>
    <source>
        <strain evidence="4">UCMA15901</strain>
    </source>
</reference>
<sequence length="218" mass="24830">MTISHCFFELNYCILIFEVSEVGKREDNAIATRKKLISTANQLIVQHGYENISVDAIVKASGIAKGTFYNYFDRKEDLIFELSKQRFAPITARTTELTNDDPLSNIQRYLVDFMTVIADSKIGLARQWVRYISASSANNAKWQFDVQSFERLLMKLIDLNQLKIATPVHQLAQLLLTQLYGVILTWCITSETLDPVATVKRFCALQLPSLLGPYLVKK</sequence>
<feature type="DNA-binding region" description="H-T-H motif" evidence="2">
    <location>
        <begin position="53"/>
        <end position="72"/>
    </location>
</feature>
<protein>
    <submittedName>
        <fullName evidence="4">TetR family transcriptional regulator</fullName>
    </submittedName>
</protein>
<dbReference type="GO" id="GO:0003677">
    <property type="term" value="F:DNA binding"/>
    <property type="evidence" value="ECO:0007669"/>
    <property type="project" value="UniProtKB-UniRule"/>
</dbReference>
<evidence type="ECO:0000313" key="5">
    <source>
        <dbReference type="Proteomes" id="UP001275867"/>
    </source>
</evidence>
<dbReference type="AlphaFoldDB" id="A0AAP5WDZ0"/>
<dbReference type="InterPro" id="IPR050624">
    <property type="entry name" value="HTH-type_Tx_Regulator"/>
</dbReference>
<dbReference type="PROSITE" id="PS50977">
    <property type="entry name" value="HTH_TETR_2"/>
    <property type="match status" value="1"/>
</dbReference>
<dbReference type="InterPro" id="IPR001647">
    <property type="entry name" value="HTH_TetR"/>
</dbReference>
<keyword evidence="1 2" id="KW-0238">DNA-binding</keyword>
<dbReference type="InterPro" id="IPR009057">
    <property type="entry name" value="Homeodomain-like_sf"/>
</dbReference>
<comment type="caution">
    <text evidence="4">The sequence shown here is derived from an EMBL/GenBank/DDBJ whole genome shotgun (WGS) entry which is preliminary data.</text>
</comment>